<keyword evidence="2" id="KW-0067">ATP-binding</keyword>
<evidence type="ECO:0000259" key="4">
    <source>
        <dbReference type="Pfam" id="PF01656"/>
    </source>
</evidence>
<dbReference type="GO" id="GO:0005739">
    <property type="term" value="C:mitochondrion"/>
    <property type="evidence" value="ECO:0007669"/>
    <property type="project" value="TreeGrafter"/>
</dbReference>
<dbReference type="AlphaFoldDB" id="A0A3N4LIZ6"/>
<name>A0A3N4LIZ6_9PEZI</name>
<reference evidence="5 7" key="1">
    <citation type="journal article" date="2018" name="Nat. Ecol. Evol.">
        <title>Pezizomycetes genomes reveal the molecular basis of ectomycorrhizal truffle lifestyle.</title>
        <authorList>
            <person name="Murat C."/>
            <person name="Payen T."/>
            <person name="Noel B."/>
            <person name="Kuo A."/>
            <person name="Morin E."/>
            <person name="Chen J."/>
            <person name="Kohler A."/>
            <person name="Krizsan K."/>
            <person name="Balestrini R."/>
            <person name="Da Silva C."/>
            <person name="Montanini B."/>
            <person name="Hainaut M."/>
            <person name="Levati E."/>
            <person name="Barry K.W."/>
            <person name="Belfiori B."/>
            <person name="Cichocki N."/>
            <person name="Clum A."/>
            <person name="Dockter R.B."/>
            <person name="Fauchery L."/>
            <person name="Guy J."/>
            <person name="Iotti M."/>
            <person name="Le Tacon F."/>
            <person name="Lindquist E.A."/>
            <person name="Lipzen A."/>
            <person name="Malagnac F."/>
            <person name="Mello A."/>
            <person name="Molinier V."/>
            <person name="Miyauchi S."/>
            <person name="Poulain J."/>
            <person name="Riccioni C."/>
            <person name="Rubini A."/>
            <person name="Sitrit Y."/>
            <person name="Splivallo R."/>
            <person name="Traeger S."/>
            <person name="Wang M."/>
            <person name="Zifcakova L."/>
            <person name="Wipf D."/>
            <person name="Zambonelli A."/>
            <person name="Paolocci F."/>
            <person name="Nowrousian M."/>
            <person name="Ottonello S."/>
            <person name="Baldrian P."/>
            <person name="Spatafora J.W."/>
            <person name="Henrissat B."/>
            <person name="Nagy L.G."/>
            <person name="Aury J.M."/>
            <person name="Wincker P."/>
            <person name="Grigoriev I.V."/>
            <person name="Bonfante P."/>
            <person name="Martin F.M."/>
        </authorList>
    </citation>
    <scope>NUCLEOTIDE SEQUENCE [LARGE SCALE GENOMIC DNA]</scope>
    <source>
        <strain evidence="5 7">ATCC MYA-4762</strain>
    </source>
</reference>
<dbReference type="GO" id="GO:0032981">
    <property type="term" value="P:mitochondrial respiratory chain complex I assembly"/>
    <property type="evidence" value="ECO:0007669"/>
    <property type="project" value="TreeGrafter"/>
</dbReference>
<evidence type="ECO:0000256" key="3">
    <source>
        <dbReference type="SAM" id="MobiDB-lite"/>
    </source>
</evidence>
<dbReference type="GO" id="GO:0016787">
    <property type="term" value="F:hydrolase activity"/>
    <property type="evidence" value="ECO:0007669"/>
    <property type="project" value="UniProtKB-KW"/>
</dbReference>
<dbReference type="GO" id="GO:0051539">
    <property type="term" value="F:4 iron, 4 sulfur cluster binding"/>
    <property type="evidence" value="ECO:0007669"/>
    <property type="project" value="TreeGrafter"/>
</dbReference>
<dbReference type="OrthoDB" id="1741334at2759"/>
<evidence type="ECO:0000313" key="5">
    <source>
        <dbReference type="EMBL" id="RPB17895.1"/>
    </source>
</evidence>
<dbReference type="InterPro" id="IPR044304">
    <property type="entry name" value="NUBPL-like"/>
</dbReference>
<feature type="compositionally biased region" description="Low complexity" evidence="3">
    <location>
        <begin position="97"/>
        <end position="111"/>
    </location>
</feature>
<dbReference type="PANTHER" id="PTHR42961:SF2">
    <property type="entry name" value="IRON-SULFUR PROTEIN NUBPL"/>
    <property type="match status" value="1"/>
</dbReference>
<evidence type="ECO:0000256" key="1">
    <source>
        <dbReference type="ARBA" id="ARBA00022741"/>
    </source>
</evidence>
<dbReference type="EMBL" id="ML121911">
    <property type="protein sequence ID" value="RPB17895.1"/>
    <property type="molecule type" value="Genomic_DNA"/>
</dbReference>
<dbReference type="Pfam" id="PF01656">
    <property type="entry name" value="CbiA"/>
    <property type="match status" value="1"/>
</dbReference>
<dbReference type="SUPFAM" id="SSF52540">
    <property type="entry name" value="P-loop containing nucleoside triphosphate hydrolases"/>
    <property type="match status" value="1"/>
</dbReference>
<dbReference type="EMBL" id="ML121910">
    <property type="protein sequence ID" value="RPB17896.1"/>
    <property type="molecule type" value="Genomic_DNA"/>
</dbReference>
<dbReference type="Proteomes" id="UP000267821">
    <property type="component" value="Unassembled WGS sequence"/>
</dbReference>
<proteinExistence type="predicted"/>
<dbReference type="GO" id="GO:0016226">
    <property type="term" value="P:iron-sulfur cluster assembly"/>
    <property type="evidence" value="ECO:0007669"/>
    <property type="project" value="InterPro"/>
</dbReference>
<feature type="domain" description="CobQ/CobB/MinD/ParA nucleotide binding" evidence="4">
    <location>
        <begin position="69"/>
        <end position="109"/>
    </location>
</feature>
<dbReference type="Pfam" id="PF10609">
    <property type="entry name" value="ParA"/>
    <property type="match status" value="1"/>
</dbReference>
<keyword evidence="7" id="KW-1185">Reference proteome</keyword>
<dbReference type="GO" id="GO:0005524">
    <property type="term" value="F:ATP binding"/>
    <property type="evidence" value="ECO:0007669"/>
    <property type="project" value="UniProtKB-KW"/>
</dbReference>
<evidence type="ECO:0000313" key="6">
    <source>
        <dbReference type="EMBL" id="RPB17896.1"/>
    </source>
</evidence>
<dbReference type="Gene3D" id="3.40.50.300">
    <property type="entry name" value="P-loop containing nucleotide triphosphate hydrolases"/>
    <property type="match status" value="1"/>
</dbReference>
<dbReference type="STRING" id="1051890.A0A3N4LIZ6"/>
<organism evidence="5 7">
    <name type="scientific">Terfezia boudieri ATCC MYA-4762</name>
    <dbReference type="NCBI Taxonomy" id="1051890"/>
    <lineage>
        <taxon>Eukaryota</taxon>
        <taxon>Fungi</taxon>
        <taxon>Dikarya</taxon>
        <taxon>Ascomycota</taxon>
        <taxon>Pezizomycotina</taxon>
        <taxon>Pezizomycetes</taxon>
        <taxon>Pezizales</taxon>
        <taxon>Pezizaceae</taxon>
        <taxon>Terfezia</taxon>
    </lineage>
</organism>
<keyword evidence="5" id="KW-0378">Hydrolase</keyword>
<keyword evidence="1" id="KW-0547">Nucleotide-binding</keyword>
<protein>
    <submittedName>
        <fullName evidence="5">P-loop containing nucleoside triphosphate hydrolase protein</fullName>
    </submittedName>
</protein>
<accession>A0A3N4LIZ6</accession>
<gene>
    <name evidence="6" type="ORF">L211DRAFT_815835</name>
    <name evidence="5" type="ORF">L211DRAFT_844265</name>
</gene>
<evidence type="ECO:0000256" key="2">
    <source>
        <dbReference type="ARBA" id="ARBA00022840"/>
    </source>
</evidence>
<feature type="region of interest" description="Disordered" evidence="3">
    <location>
        <begin position="97"/>
        <end position="116"/>
    </location>
</feature>
<dbReference type="InterPro" id="IPR002586">
    <property type="entry name" value="CobQ/CobB/MinD/ParA_Nub-bd_dom"/>
</dbReference>
<sequence length="265" mass="27990">MKSAYLLHQLLRPRVNCIIIPYRSLSTTPTPHHENPLGLPRTGSPPALPRMQRGLPQKRRVPHVAKTLLVSSAKGGVGKSTIAVNIAAAAALGLHAAPPSPDTTSTTSSHSFHPKNRPLRVGLLDLDLFGPSIPTLLNLSGPGHEPRLNPQNQLLPLTNHGVKCMSMGFLLPQGGEGAPVAWRGLMVMKAVQQLLWEVDWSGPGSGAGAHLDLLVVDMPPGTGDVQLSVGQQLVVDGMLSGHLPPFSLSPPTKIRSRRVIAVAGG</sequence>
<evidence type="ECO:0000313" key="7">
    <source>
        <dbReference type="Proteomes" id="UP000267821"/>
    </source>
</evidence>
<dbReference type="InterPro" id="IPR033756">
    <property type="entry name" value="YlxH/NBP35"/>
</dbReference>
<dbReference type="PANTHER" id="PTHR42961">
    <property type="entry name" value="IRON-SULFUR PROTEIN NUBPL"/>
    <property type="match status" value="1"/>
</dbReference>
<dbReference type="InterPro" id="IPR027417">
    <property type="entry name" value="P-loop_NTPase"/>
</dbReference>